<evidence type="ECO:0000313" key="7">
    <source>
        <dbReference type="Proteomes" id="UP001500936"/>
    </source>
</evidence>
<evidence type="ECO:0000256" key="4">
    <source>
        <dbReference type="SAM" id="MobiDB-lite"/>
    </source>
</evidence>
<evidence type="ECO:0000256" key="2">
    <source>
        <dbReference type="ARBA" id="ARBA00022729"/>
    </source>
</evidence>
<feature type="region of interest" description="Disordered" evidence="4">
    <location>
        <begin position="185"/>
        <end position="214"/>
    </location>
</feature>
<gene>
    <name evidence="6" type="ORF">GCM10023187_42860</name>
</gene>
<keyword evidence="2 5" id="KW-0732">Signal</keyword>
<feature type="chain" id="PRO_5046965801" description="Periplasmic chaperone for outer membrane proteins Skp" evidence="5">
    <location>
        <begin position="19"/>
        <end position="214"/>
    </location>
</feature>
<proteinExistence type="inferred from homology"/>
<dbReference type="Pfam" id="PF03938">
    <property type="entry name" value="OmpH"/>
    <property type="match status" value="1"/>
</dbReference>
<evidence type="ECO:0008006" key="8">
    <source>
        <dbReference type="Google" id="ProtNLM"/>
    </source>
</evidence>
<name>A0ABP8KS11_9BACT</name>
<reference evidence="7" key="1">
    <citation type="journal article" date="2019" name="Int. J. Syst. Evol. Microbiol.">
        <title>The Global Catalogue of Microorganisms (GCM) 10K type strain sequencing project: providing services to taxonomists for standard genome sequencing and annotation.</title>
        <authorList>
            <consortium name="The Broad Institute Genomics Platform"/>
            <consortium name="The Broad Institute Genome Sequencing Center for Infectious Disease"/>
            <person name="Wu L."/>
            <person name="Ma J."/>
        </authorList>
    </citation>
    <scope>NUCLEOTIDE SEQUENCE [LARGE SCALE GENOMIC DNA]</scope>
    <source>
        <strain evidence="7">JCM 17925</strain>
    </source>
</reference>
<dbReference type="Proteomes" id="UP001500936">
    <property type="component" value="Unassembled WGS sequence"/>
</dbReference>
<dbReference type="SMART" id="SM00935">
    <property type="entry name" value="OmpH"/>
    <property type="match status" value="1"/>
</dbReference>
<dbReference type="RefSeq" id="WP_345270039.1">
    <property type="nucleotide sequence ID" value="NZ_BAABHB010000011.1"/>
</dbReference>
<dbReference type="PANTHER" id="PTHR35089">
    <property type="entry name" value="CHAPERONE PROTEIN SKP"/>
    <property type="match status" value="1"/>
</dbReference>
<organism evidence="6 7">
    <name type="scientific">Nibrella viscosa</name>
    <dbReference type="NCBI Taxonomy" id="1084524"/>
    <lineage>
        <taxon>Bacteria</taxon>
        <taxon>Pseudomonadati</taxon>
        <taxon>Bacteroidota</taxon>
        <taxon>Cytophagia</taxon>
        <taxon>Cytophagales</taxon>
        <taxon>Spirosomataceae</taxon>
        <taxon>Nibrella</taxon>
    </lineage>
</organism>
<comment type="similarity">
    <text evidence="1">Belongs to the Skp family.</text>
</comment>
<evidence type="ECO:0000256" key="3">
    <source>
        <dbReference type="SAM" id="Coils"/>
    </source>
</evidence>
<evidence type="ECO:0000313" key="6">
    <source>
        <dbReference type="EMBL" id="GAA4413972.1"/>
    </source>
</evidence>
<feature type="coiled-coil region" evidence="3">
    <location>
        <begin position="57"/>
        <end position="117"/>
    </location>
</feature>
<keyword evidence="7" id="KW-1185">Reference proteome</keyword>
<sequence>MKTLLILFSLLWPLAASAQTSETGSGTAAPQMAAPLKIGYTSLGYILEQMPEMKTANNQLTLQQTQSQNEMKRLQTELQTKYAAYQQRAAQMSEVIRKDKETELQTLNNRIQEFARTADEGIQKRYDQLVAPLLQKAQAAIDTVAKENGYTYILSTDSGTNALPNLLYAPKEHDITELVLKKLGVSVTPPPSTGTTTPPKSNNPAVKPAPSKKN</sequence>
<dbReference type="EMBL" id="BAABHB010000011">
    <property type="protein sequence ID" value="GAA4413972.1"/>
    <property type="molecule type" value="Genomic_DNA"/>
</dbReference>
<dbReference type="SUPFAM" id="SSF111384">
    <property type="entry name" value="OmpH-like"/>
    <property type="match status" value="1"/>
</dbReference>
<keyword evidence="3" id="KW-0175">Coiled coil</keyword>
<dbReference type="InterPro" id="IPR024930">
    <property type="entry name" value="Skp_dom_sf"/>
</dbReference>
<protein>
    <recommendedName>
        <fullName evidence="8">Periplasmic chaperone for outer membrane proteins Skp</fullName>
    </recommendedName>
</protein>
<evidence type="ECO:0000256" key="1">
    <source>
        <dbReference type="ARBA" id="ARBA00009091"/>
    </source>
</evidence>
<dbReference type="InterPro" id="IPR005632">
    <property type="entry name" value="Chaperone_Skp"/>
</dbReference>
<accession>A0ABP8KS11</accession>
<dbReference type="Gene3D" id="3.30.910.20">
    <property type="entry name" value="Skp domain"/>
    <property type="match status" value="1"/>
</dbReference>
<evidence type="ECO:0000256" key="5">
    <source>
        <dbReference type="SAM" id="SignalP"/>
    </source>
</evidence>
<dbReference type="PANTHER" id="PTHR35089:SF1">
    <property type="entry name" value="CHAPERONE PROTEIN SKP"/>
    <property type="match status" value="1"/>
</dbReference>
<comment type="caution">
    <text evidence="6">The sequence shown here is derived from an EMBL/GenBank/DDBJ whole genome shotgun (WGS) entry which is preliminary data.</text>
</comment>
<feature type="signal peptide" evidence="5">
    <location>
        <begin position="1"/>
        <end position="18"/>
    </location>
</feature>